<evidence type="ECO:0000313" key="2">
    <source>
        <dbReference type="EMBL" id="EKD66510.1"/>
    </source>
</evidence>
<keyword evidence="1" id="KW-0812">Transmembrane</keyword>
<evidence type="ECO:0000256" key="1">
    <source>
        <dbReference type="SAM" id="Phobius"/>
    </source>
</evidence>
<gene>
    <name evidence="2" type="ORF">ACD_49C00038G0044</name>
</gene>
<keyword evidence="1" id="KW-0472">Membrane</keyword>
<reference evidence="2" key="1">
    <citation type="journal article" date="2012" name="Science">
        <title>Fermentation, hydrogen, and sulfur metabolism in multiple uncultivated bacterial phyla.</title>
        <authorList>
            <person name="Wrighton K.C."/>
            <person name="Thomas B.C."/>
            <person name="Sharon I."/>
            <person name="Miller C.S."/>
            <person name="Castelle C.J."/>
            <person name="VerBerkmoes N.C."/>
            <person name="Wilkins M.J."/>
            <person name="Hettich R.L."/>
            <person name="Lipton M.S."/>
            <person name="Williams K.H."/>
            <person name="Long P.E."/>
            <person name="Banfield J.F."/>
        </authorList>
    </citation>
    <scope>NUCLEOTIDE SEQUENCE [LARGE SCALE GENOMIC DNA]</scope>
</reference>
<dbReference type="EMBL" id="AMFJ01021624">
    <property type="protein sequence ID" value="EKD66510.1"/>
    <property type="molecule type" value="Genomic_DNA"/>
</dbReference>
<comment type="caution">
    <text evidence="2">The sequence shown here is derived from an EMBL/GenBank/DDBJ whole genome shotgun (WGS) entry which is preliminary data.</text>
</comment>
<protein>
    <submittedName>
        <fullName evidence="2">Uncharacterized protein</fullName>
    </submittedName>
</protein>
<organism evidence="2">
    <name type="scientific">uncultured bacterium</name>
    <name type="common">gcode 4</name>
    <dbReference type="NCBI Taxonomy" id="1234023"/>
    <lineage>
        <taxon>Bacteria</taxon>
        <taxon>environmental samples</taxon>
    </lineage>
</organism>
<keyword evidence="1" id="KW-1133">Transmembrane helix</keyword>
<name>K2AEP6_9BACT</name>
<accession>K2AEP6</accession>
<dbReference type="AlphaFoldDB" id="K2AEP6"/>
<sequence length="175" mass="21828">MKNYSKDISILEKAINEDYSLHHLLELYKSKKYSYFLFSKKVKIIFLILSIITIVLWLFNYLNIITIFWILWTWYFSYSLWVIKWYNIWSDEWLRDWFESWYNNCNLQILKILIEQKSDNIKNPEKGMLNIFTLFLSNKFSSYTDLLKDKNMIEFEINKIIEREKLIYWDKWFKD</sequence>
<feature type="transmembrane region" description="Helical" evidence="1">
    <location>
        <begin position="65"/>
        <end position="86"/>
    </location>
</feature>
<feature type="transmembrane region" description="Helical" evidence="1">
    <location>
        <begin position="42"/>
        <end position="59"/>
    </location>
</feature>
<proteinExistence type="predicted"/>